<evidence type="ECO:0000256" key="1">
    <source>
        <dbReference type="SAM" id="MobiDB-lite"/>
    </source>
</evidence>
<sequence length="86" mass="9416">MADPSPLLPPVLLAEPETSDVDEPQASLDSVVERTRNQRGTASTMAFATQVLTYVTFPSLHGPGMDTLTRQSEETKGKRIEETKEN</sequence>
<feature type="compositionally biased region" description="Basic and acidic residues" evidence="1">
    <location>
        <begin position="71"/>
        <end position="86"/>
    </location>
</feature>
<evidence type="ECO:0000313" key="2">
    <source>
        <dbReference type="EMBL" id="KAG6743717.1"/>
    </source>
</evidence>
<keyword evidence="3" id="KW-1185">Reference proteome</keyword>
<dbReference type="AlphaFoldDB" id="A0A8X7Y7S7"/>
<reference evidence="2" key="1">
    <citation type="journal article" date="2020" name="bioRxiv">
        <title>Hybrid origin of Populus tomentosa Carr. identified through genome sequencing and phylogenomic analysis.</title>
        <authorList>
            <person name="An X."/>
            <person name="Gao K."/>
            <person name="Chen Z."/>
            <person name="Li J."/>
            <person name="Yang X."/>
            <person name="Yang X."/>
            <person name="Zhou J."/>
            <person name="Guo T."/>
            <person name="Zhao T."/>
            <person name="Huang S."/>
            <person name="Miao D."/>
            <person name="Khan W.U."/>
            <person name="Rao P."/>
            <person name="Ye M."/>
            <person name="Lei B."/>
            <person name="Liao W."/>
            <person name="Wang J."/>
            <person name="Ji L."/>
            <person name="Li Y."/>
            <person name="Guo B."/>
            <person name="Mustafa N.S."/>
            <person name="Li S."/>
            <person name="Yun Q."/>
            <person name="Keller S.R."/>
            <person name="Mao J."/>
            <person name="Zhang R."/>
            <person name="Strauss S.H."/>
        </authorList>
    </citation>
    <scope>NUCLEOTIDE SEQUENCE</scope>
    <source>
        <strain evidence="2">GM15</strain>
        <tissue evidence="2">Leaf</tissue>
    </source>
</reference>
<dbReference type="Proteomes" id="UP000886885">
    <property type="component" value="Chromosome 16D"/>
</dbReference>
<gene>
    <name evidence="2" type="ORF">POTOM_052418</name>
</gene>
<organism evidence="2 3">
    <name type="scientific">Populus tomentosa</name>
    <name type="common">Chinese white poplar</name>
    <dbReference type="NCBI Taxonomy" id="118781"/>
    <lineage>
        <taxon>Eukaryota</taxon>
        <taxon>Viridiplantae</taxon>
        <taxon>Streptophyta</taxon>
        <taxon>Embryophyta</taxon>
        <taxon>Tracheophyta</taxon>
        <taxon>Spermatophyta</taxon>
        <taxon>Magnoliopsida</taxon>
        <taxon>eudicotyledons</taxon>
        <taxon>Gunneridae</taxon>
        <taxon>Pentapetalae</taxon>
        <taxon>rosids</taxon>
        <taxon>fabids</taxon>
        <taxon>Malpighiales</taxon>
        <taxon>Salicaceae</taxon>
        <taxon>Saliceae</taxon>
        <taxon>Populus</taxon>
    </lineage>
</organism>
<feature type="region of interest" description="Disordered" evidence="1">
    <location>
        <begin position="1"/>
        <end position="29"/>
    </location>
</feature>
<accession>A0A8X7Y7S7</accession>
<feature type="region of interest" description="Disordered" evidence="1">
    <location>
        <begin position="63"/>
        <end position="86"/>
    </location>
</feature>
<dbReference type="EMBL" id="JAAWWB010000032">
    <property type="protein sequence ID" value="KAG6743717.1"/>
    <property type="molecule type" value="Genomic_DNA"/>
</dbReference>
<proteinExistence type="predicted"/>
<protein>
    <submittedName>
        <fullName evidence="2">Uncharacterized protein</fullName>
    </submittedName>
</protein>
<evidence type="ECO:0000313" key="3">
    <source>
        <dbReference type="Proteomes" id="UP000886885"/>
    </source>
</evidence>
<name>A0A8X7Y7S7_POPTO</name>
<comment type="caution">
    <text evidence="2">The sequence shown here is derived from an EMBL/GenBank/DDBJ whole genome shotgun (WGS) entry which is preliminary data.</text>
</comment>